<feature type="domain" description="HTH lacI-type" evidence="4">
    <location>
        <begin position="2"/>
        <end position="56"/>
    </location>
</feature>
<evidence type="ECO:0000256" key="2">
    <source>
        <dbReference type="ARBA" id="ARBA00023125"/>
    </source>
</evidence>
<evidence type="ECO:0000259" key="5">
    <source>
        <dbReference type="PROSITE" id="PS50943"/>
    </source>
</evidence>
<keyword evidence="7" id="KW-1185">Reference proteome</keyword>
<evidence type="ECO:0000256" key="1">
    <source>
        <dbReference type="ARBA" id="ARBA00023015"/>
    </source>
</evidence>
<dbReference type="Pfam" id="PF13377">
    <property type="entry name" value="Peripla_BP_3"/>
    <property type="match status" value="1"/>
</dbReference>
<dbReference type="RefSeq" id="WP_163111327.1">
    <property type="nucleotide sequence ID" value="NZ_JAAAWP010000003.1"/>
</dbReference>
<dbReference type="InterPro" id="IPR001387">
    <property type="entry name" value="Cro/C1-type_HTH"/>
</dbReference>
<name>A0A6L9MT99_9ALTE</name>
<dbReference type="Proteomes" id="UP000478837">
    <property type="component" value="Unassembled WGS sequence"/>
</dbReference>
<feature type="domain" description="HTH cro/C1-type" evidence="5">
    <location>
        <begin position="3"/>
        <end position="36"/>
    </location>
</feature>
<dbReference type="EMBL" id="JAAAWP010000003">
    <property type="protein sequence ID" value="NDW21376.1"/>
    <property type="molecule type" value="Genomic_DNA"/>
</dbReference>
<keyword evidence="2 6" id="KW-0238">DNA-binding</keyword>
<dbReference type="InterPro" id="IPR010982">
    <property type="entry name" value="Lambda_DNA-bd_dom_sf"/>
</dbReference>
<proteinExistence type="predicted"/>
<organism evidence="6 7">
    <name type="scientific">Alteromonas hispanica</name>
    <dbReference type="NCBI Taxonomy" id="315421"/>
    <lineage>
        <taxon>Bacteria</taxon>
        <taxon>Pseudomonadati</taxon>
        <taxon>Pseudomonadota</taxon>
        <taxon>Gammaproteobacteria</taxon>
        <taxon>Alteromonadales</taxon>
        <taxon>Alteromonadaceae</taxon>
        <taxon>Alteromonas/Salinimonas group</taxon>
        <taxon>Alteromonas</taxon>
    </lineage>
</organism>
<dbReference type="PROSITE" id="PS00356">
    <property type="entry name" value="HTH_LACI_1"/>
    <property type="match status" value="1"/>
</dbReference>
<evidence type="ECO:0000259" key="4">
    <source>
        <dbReference type="PROSITE" id="PS50932"/>
    </source>
</evidence>
<dbReference type="InterPro" id="IPR046335">
    <property type="entry name" value="LacI/GalR-like_sensor"/>
</dbReference>
<dbReference type="Pfam" id="PF00356">
    <property type="entry name" value="LacI"/>
    <property type="match status" value="1"/>
</dbReference>
<dbReference type="CDD" id="cd01392">
    <property type="entry name" value="HTH_LacI"/>
    <property type="match status" value="1"/>
</dbReference>
<evidence type="ECO:0000313" key="6">
    <source>
        <dbReference type="EMBL" id="NDW21376.1"/>
    </source>
</evidence>
<dbReference type="PROSITE" id="PS50932">
    <property type="entry name" value="HTH_LACI_2"/>
    <property type="match status" value="1"/>
</dbReference>
<dbReference type="GO" id="GO:0003700">
    <property type="term" value="F:DNA-binding transcription factor activity"/>
    <property type="evidence" value="ECO:0007669"/>
    <property type="project" value="TreeGrafter"/>
</dbReference>
<dbReference type="PRINTS" id="PR00036">
    <property type="entry name" value="HTHLACI"/>
</dbReference>
<dbReference type="Gene3D" id="3.40.50.2300">
    <property type="match status" value="2"/>
</dbReference>
<comment type="caution">
    <text evidence="6">The sequence shown here is derived from an EMBL/GenBank/DDBJ whole genome shotgun (WGS) entry which is preliminary data.</text>
</comment>
<protein>
    <submittedName>
        <fullName evidence="6">LacI family DNA-binding transcriptional regulator</fullName>
    </submittedName>
</protein>
<dbReference type="SUPFAM" id="SSF53822">
    <property type="entry name" value="Periplasmic binding protein-like I"/>
    <property type="match status" value="1"/>
</dbReference>
<dbReference type="PANTHER" id="PTHR30146">
    <property type="entry name" value="LACI-RELATED TRANSCRIPTIONAL REPRESSOR"/>
    <property type="match status" value="1"/>
</dbReference>
<dbReference type="InterPro" id="IPR028082">
    <property type="entry name" value="Peripla_BP_I"/>
</dbReference>
<gene>
    <name evidence="6" type="ORF">GTW09_07580</name>
</gene>
<dbReference type="InterPro" id="IPR000843">
    <property type="entry name" value="HTH_LacI"/>
</dbReference>
<evidence type="ECO:0000313" key="7">
    <source>
        <dbReference type="Proteomes" id="UP000478837"/>
    </source>
</evidence>
<dbReference type="SMART" id="SM00354">
    <property type="entry name" value="HTH_LACI"/>
    <property type="match status" value="1"/>
</dbReference>
<keyword evidence="3" id="KW-0804">Transcription</keyword>
<keyword evidence="1" id="KW-0805">Transcription regulation</keyword>
<dbReference type="GO" id="GO:0000976">
    <property type="term" value="F:transcription cis-regulatory region binding"/>
    <property type="evidence" value="ECO:0007669"/>
    <property type="project" value="TreeGrafter"/>
</dbReference>
<sequence length="326" mass="35275">MTTIYEVATRAGVSLSTVSRVLNGNKSVNPALAEKVKQAASELHFTPSQKARSLASKHSHAIGIVLPNKHMLFASHLLFSFEHILRQHKKHCVIAFSHDTIESEVEAIEFLLSQGCDGVFVTTISSTTKHLHSLKDKIVTLSTGEAKATVTDLSASVAHCVSKAHHLLSEQGHTDIALVNDRKTVSQNETFLSLFKKQLIVNVEVDALSDPFLDPLLELMAKGEVFSAIICTNDVLVERVVNSAKELGMVLPSDLSIISSRPPNAHAEISSSLTYNVSSVAYSTLDMARAAAKKCFAAFYDDGLDEDSANPLSPIFLDYGSTAPFS</sequence>
<accession>A0A6L9MT99</accession>
<reference evidence="6 7" key="1">
    <citation type="submission" date="2020-01" db="EMBL/GenBank/DDBJ databases">
        <title>Genomes of bacteria type strains.</title>
        <authorList>
            <person name="Chen J."/>
            <person name="Zhu S."/>
            <person name="Yang J."/>
        </authorList>
    </citation>
    <scope>NUCLEOTIDE SEQUENCE [LARGE SCALE GENOMIC DNA]</scope>
    <source>
        <strain evidence="6 7">LMG 22958</strain>
    </source>
</reference>
<dbReference type="PROSITE" id="PS50943">
    <property type="entry name" value="HTH_CROC1"/>
    <property type="match status" value="1"/>
</dbReference>
<dbReference type="SUPFAM" id="SSF47413">
    <property type="entry name" value="lambda repressor-like DNA-binding domains"/>
    <property type="match status" value="1"/>
</dbReference>
<dbReference type="PANTHER" id="PTHR30146:SF109">
    <property type="entry name" value="HTH-TYPE TRANSCRIPTIONAL REGULATOR GALS"/>
    <property type="match status" value="1"/>
</dbReference>
<dbReference type="AlphaFoldDB" id="A0A6L9MT99"/>
<evidence type="ECO:0000256" key="3">
    <source>
        <dbReference type="ARBA" id="ARBA00023163"/>
    </source>
</evidence>
<dbReference type="Gene3D" id="1.10.260.40">
    <property type="entry name" value="lambda repressor-like DNA-binding domains"/>
    <property type="match status" value="1"/>
</dbReference>